<accession>A0A4S4N4X0</accession>
<dbReference type="EMBL" id="SGPM01000001">
    <property type="protein sequence ID" value="THH34106.1"/>
    <property type="molecule type" value="Genomic_DNA"/>
</dbReference>
<reference evidence="2 3" key="1">
    <citation type="submission" date="2019-02" db="EMBL/GenBank/DDBJ databases">
        <title>Genome sequencing of the rare red list fungi Antrodiella citrinella (Flaviporus citrinellus).</title>
        <authorList>
            <person name="Buettner E."/>
            <person name="Kellner H."/>
        </authorList>
    </citation>
    <scope>NUCLEOTIDE SEQUENCE [LARGE SCALE GENOMIC DNA]</scope>
    <source>
        <strain evidence="2 3">DSM 108506</strain>
    </source>
</reference>
<feature type="region of interest" description="Disordered" evidence="1">
    <location>
        <begin position="184"/>
        <end position="230"/>
    </location>
</feature>
<protein>
    <submittedName>
        <fullName evidence="2">Uncharacterized protein</fullName>
    </submittedName>
</protein>
<dbReference type="Proteomes" id="UP000308730">
    <property type="component" value="Unassembled WGS sequence"/>
</dbReference>
<organism evidence="2 3">
    <name type="scientific">Antrodiella citrinella</name>
    <dbReference type="NCBI Taxonomy" id="2447956"/>
    <lineage>
        <taxon>Eukaryota</taxon>
        <taxon>Fungi</taxon>
        <taxon>Dikarya</taxon>
        <taxon>Basidiomycota</taxon>
        <taxon>Agaricomycotina</taxon>
        <taxon>Agaricomycetes</taxon>
        <taxon>Polyporales</taxon>
        <taxon>Steccherinaceae</taxon>
        <taxon>Antrodiella</taxon>
    </lineage>
</organism>
<evidence type="ECO:0000256" key="1">
    <source>
        <dbReference type="SAM" id="MobiDB-lite"/>
    </source>
</evidence>
<dbReference type="AlphaFoldDB" id="A0A4S4N4X0"/>
<keyword evidence="3" id="KW-1185">Reference proteome</keyword>
<feature type="compositionally biased region" description="Low complexity" evidence="1">
    <location>
        <begin position="194"/>
        <end position="212"/>
    </location>
</feature>
<evidence type="ECO:0000313" key="2">
    <source>
        <dbReference type="EMBL" id="THH34106.1"/>
    </source>
</evidence>
<proteinExistence type="predicted"/>
<sequence length="382" mass="41384">MSSGGKGTGKLEKPMKRSRSMWARKVFSDADRADFSSLNDEFASPVRESFDTHASGKEPLSERERLRNVKRAKKMTQYFGDQPPSALFQITNYSQDVSEKGDHRMRRDSLATIISIASSVSVAHLDGRAVRNSYMSMSSVLSSSNPAESVTPAATAEVVVDEGEQRQASVDGEQVEDALSEAQYDFPLPPASPPTSLGGLSPPHSPPGGSTLVSVYHAPYHGPPSPRTPPPFSDVFEIDSAHRTSSVARAANGTTASLELPDSKLSVEFHTRQKRAAKLSKFFGVEMNNFADVLPAVPRQSSAVDTNYPFPSPPRGGDRGVASSDDELSVTEHDFTLKPGLPARVEVSTEPGKGPLRFLHGQNARELDMSDAIDKLRRMKSV</sequence>
<gene>
    <name evidence="2" type="ORF">EUX98_g15</name>
</gene>
<evidence type="ECO:0000313" key="3">
    <source>
        <dbReference type="Proteomes" id="UP000308730"/>
    </source>
</evidence>
<feature type="region of interest" description="Disordered" evidence="1">
    <location>
        <begin position="307"/>
        <end position="327"/>
    </location>
</feature>
<name>A0A4S4N4X0_9APHY</name>
<feature type="compositionally biased region" description="Pro residues" evidence="1">
    <location>
        <begin position="221"/>
        <end position="230"/>
    </location>
</feature>
<dbReference type="OrthoDB" id="3269550at2759"/>
<comment type="caution">
    <text evidence="2">The sequence shown here is derived from an EMBL/GenBank/DDBJ whole genome shotgun (WGS) entry which is preliminary data.</text>
</comment>